<comment type="similarity">
    <text evidence="9">Belongs to the SecD/SecF family. SecD subfamily.</text>
</comment>
<evidence type="ECO:0000256" key="1">
    <source>
        <dbReference type="ARBA" id="ARBA00004651"/>
    </source>
</evidence>
<dbReference type="PANTHER" id="PTHR30081:SF1">
    <property type="entry name" value="PROTEIN TRANSLOCASE SUBUNIT SECD"/>
    <property type="match status" value="1"/>
</dbReference>
<keyword evidence="8 9" id="KW-0472">Membrane</keyword>
<dbReference type="EMBL" id="MFAF01000058">
    <property type="protein sequence ID" value="OGD76866.1"/>
    <property type="molecule type" value="Genomic_DNA"/>
</dbReference>
<keyword evidence="4 9" id="KW-0812">Transmembrane</keyword>
<evidence type="ECO:0000256" key="6">
    <source>
        <dbReference type="ARBA" id="ARBA00022989"/>
    </source>
</evidence>
<evidence type="ECO:0000256" key="2">
    <source>
        <dbReference type="ARBA" id="ARBA00022448"/>
    </source>
</evidence>
<dbReference type="Pfam" id="PF21760">
    <property type="entry name" value="SecD_1st"/>
    <property type="match status" value="1"/>
</dbReference>
<dbReference type="InterPro" id="IPR048634">
    <property type="entry name" value="SecD_SecF_C"/>
</dbReference>
<feature type="transmembrane region" description="Helical" evidence="9">
    <location>
        <begin position="353"/>
        <end position="373"/>
    </location>
</feature>
<dbReference type="GO" id="GO:0005886">
    <property type="term" value="C:plasma membrane"/>
    <property type="evidence" value="ECO:0007669"/>
    <property type="project" value="UniProtKB-SubCell"/>
</dbReference>
<evidence type="ECO:0000256" key="3">
    <source>
        <dbReference type="ARBA" id="ARBA00022475"/>
    </source>
</evidence>
<evidence type="ECO:0000256" key="9">
    <source>
        <dbReference type="HAMAP-Rule" id="MF_01463"/>
    </source>
</evidence>
<evidence type="ECO:0000259" key="12">
    <source>
        <dbReference type="Pfam" id="PF22599"/>
    </source>
</evidence>
<feature type="transmembrane region" description="Helical" evidence="9">
    <location>
        <begin position="378"/>
        <end position="400"/>
    </location>
</feature>
<evidence type="ECO:0000259" key="11">
    <source>
        <dbReference type="Pfam" id="PF21760"/>
    </source>
</evidence>
<keyword evidence="5 9" id="KW-0653">Protein transport</keyword>
<evidence type="ECO:0000313" key="13">
    <source>
        <dbReference type="EMBL" id="OGD76866.1"/>
    </source>
</evidence>
<keyword evidence="7 9" id="KW-0811">Translocation</keyword>
<dbReference type="NCBIfam" id="TIGR01129">
    <property type="entry name" value="secD"/>
    <property type="match status" value="1"/>
</dbReference>
<reference evidence="13 14" key="1">
    <citation type="journal article" date="2016" name="Nat. Commun.">
        <title>Thousands of microbial genomes shed light on interconnected biogeochemical processes in an aquifer system.</title>
        <authorList>
            <person name="Anantharaman K."/>
            <person name="Brown C.T."/>
            <person name="Hug L.A."/>
            <person name="Sharon I."/>
            <person name="Castelle C.J."/>
            <person name="Probst A.J."/>
            <person name="Thomas B.C."/>
            <person name="Singh A."/>
            <person name="Wilkins M.J."/>
            <person name="Karaoz U."/>
            <person name="Brodie E.L."/>
            <person name="Williams K.H."/>
            <person name="Hubbard S.S."/>
            <person name="Banfield J.F."/>
        </authorList>
    </citation>
    <scope>NUCLEOTIDE SEQUENCE [LARGE SCALE GENOMIC DNA]</scope>
</reference>
<dbReference type="Gene3D" id="1.20.1640.10">
    <property type="entry name" value="Multidrug efflux transporter AcrB transmembrane domain"/>
    <property type="match status" value="1"/>
</dbReference>
<dbReference type="HAMAP" id="MF_01463_B">
    <property type="entry name" value="SecD_B"/>
    <property type="match status" value="1"/>
</dbReference>
<comment type="caution">
    <text evidence="13">The sequence shown here is derived from an EMBL/GenBank/DDBJ whole genome shotgun (WGS) entry which is preliminary data.</text>
</comment>
<proteinExistence type="inferred from homology"/>
<dbReference type="SUPFAM" id="SSF82866">
    <property type="entry name" value="Multidrug efflux transporter AcrB transmembrane domain"/>
    <property type="match status" value="1"/>
</dbReference>
<dbReference type="InterPro" id="IPR048631">
    <property type="entry name" value="SecD_1st"/>
</dbReference>
<evidence type="ECO:0000313" key="14">
    <source>
        <dbReference type="Proteomes" id="UP000177187"/>
    </source>
</evidence>
<dbReference type="InterPro" id="IPR055344">
    <property type="entry name" value="SecD_SecF_C_bact"/>
</dbReference>
<keyword evidence="3 9" id="KW-1003">Cell membrane</keyword>
<gene>
    <name evidence="9" type="primary">secD</name>
    <name evidence="13" type="ORF">A2Y64_04420</name>
</gene>
<dbReference type="InterPro" id="IPR005791">
    <property type="entry name" value="SecD"/>
</dbReference>
<dbReference type="GO" id="GO:0065002">
    <property type="term" value="P:intracellular protein transmembrane transport"/>
    <property type="evidence" value="ECO:0007669"/>
    <property type="project" value="UniProtKB-UniRule"/>
</dbReference>
<protein>
    <recommendedName>
        <fullName evidence="9">Protein translocase subunit SecD</fullName>
    </recommendedName>
</protein>
<dbReference type="GO" id="GO:0015450">
    <property type="term" value="F:protein-transporting ATPase activity"/>
    <property type="evidence" value="ECO:0007669"/>
    <property type="project" value="InterPro"/>
</dbReference>
<dbReference type="Pfam" id="PF22599">
    <property type="entry name" value="SecDF_P1_head"/>
    <property type="match status" value="1"/>
</dbReference>
<evidence type="ECO:0000256" key="4">
    <source>
        <dbReference type="ARBA" id="ARBA00022692"/>
    </source>
</evidence>
<comment type="caution">
    <text evidence="9">Lacks conserved residue(s) required for the propagation of feature annotation.</text>
</comment>
<feature type="transmembrane region" description="Helical" evidence="9">
    <location>
        <begin position="461"/>
        <end position="483"/>
    </location>
</feature>
<name>A0A1F5FB44_9BACT</name>
<dbReference type="STRING" id="1817816.A2Y64_04420"/>
<dbReference type="AlphaFoldDB" id="A0A1F5FB44"/>
<dbReference type="PANTHER" id="PTHR30081">
    <property type="entry name" value="PROTEIN-EXPORT MEMBRANE PROTEIN SEC"/>
    <property type="match status" value="1"/>
</dbReference>
<comment type="subunit">
    <text evidence="9">Forms a complex with SecF. Part of the essential Sec protein translocation apparatus which comprises SecA, SecYEG and auxiliary proteins SecDF. Other proteins may also be involved.</text>
</comment>
<evidence type="ECO:0000256" key="8">
    <source>
        <dbReference type="ARBA" id="ARBA00023136"/>
    </source>
</evidence>
<dbReference type="InterPro" id="IPR054384">
    <property type="entry name" value="SecDF_P1_head"/>
</dbReference>
<feature type="domain" description="SecDF P1 head subdomain" evidence="12">
    <location>
        <begin position="231"/>
        <end position="332"/>
    </location>
</feature>
<dbReference type="Gene3D" id="3.30.1360.200">
    <property type="match status" value="1"/>
</dbReference>
<dbReference type="GO" id="GO:0006605">
    <property type="term" value="P:protein targeting"/>
    <property type="evidence" value="ECO:0007669"/>
    <property type="project" value="UniProtKB-UniRule"/>
</dbReference>
<dbReference type="NCBIfam" id="TIGR00916">
    <property type="entry name" value="2A0604s01"/>
    <property type="match status" value="1"/>
</dbReference>
<keyword evidence="6 9" id="KW-1133">Transmembrane helix</keyword>
<evidence type="ECO:0000259" key="10">
    <source>
        <dbReference type="Pfam" id="PF02355"/>
    </source>
</evidence>
<feature type="domain" description="Protein export membrane protein SecD/SecF C-terminal" evidence="10">
    <location>
        <begin position="336"/>
        <end position="513"/>
    </location>
</feature>
<keyword evidence="2 9" id="KW-0813">Transport</keyword>
<dbReference type="Proteomes" id="UP000177187">
    <property type="component" value="Unassembled WGS sequence"/>
</dbReference>
<sequence>MARKRRFYGLIAWLVFVFALVFALPTTGLLDSLPSAVTQWLPVDKVKLGLDLSGGMVMRYEADMSNVPPGDEQVTLDTVLEIIRRRVDEFGVAEPEVEQIGDAGIVVRLPGISDADRAKKLIGERAVLEFMLVDAEGRLGKVLAKAAGYPAYRTILADVYDLGHGIYAPASLKEGLEKMVNDRGLVSDFPGFRLALSVEQRLDRDSADYEQEIAQRLTDVYGSPVEGYFQIYLLDARRPIKGSDLTDAQYTREHEQGLPAVSFSFNYTGAEAFREVTGTHVGHQLAIVLDDEVISAPVIEEEIPGEGIIRGNFSVDRAKDLAINLRNGALPVALNVVMEDTIGPSLGADSIKYGVTAALVGLFLVMGFMCFWYRFSGVIAVVALLFNIVLIISALAIFGATLTLPGIAGIILTIGMSVDANVLIFERIREELRKGARLAESGSIKPAVAVATAINAGYDKAFITILDANITTLITAGVLYVLGTGPIRGFAVTLAIGIMASMFTAILVTRAIFDYRVRRRHMEKLSI</sequence>
<dbReference type="GO" id="GO:0043952">
    <property type="term" value="P:protein transport by the Sec complex"/>
    <property type="evidence" value="ECO:0007669"/>
    <property type="project" value="UniProtKB-UniRule"/>
</dbReference>
<dbReference type="InterPro" id="IPR022813">
    <property type="entry name" value="SecD/SecF_arch_bac"/>
</dbReference>
<comment type="function">
    <text evidence="9">Part of the Sec protein translocase complex. Interacts with the SecYEG preprotein conducting channel. SecDF uses the proton motive force (PMF) to complete protein translocation after the ATP-dependent function of SecA.</text>
</comment>
<dbReference type="Pfam" id="PF02355">
    <property type="entry name" value="SecD_SecF_C"/>
    <property type="match status" value="1"/>
</dbReference>
<evidence type="ECO:0000256" key="7">
    <source>
        <dbReference type="ARBA" id="ARBA00023010"/>
    </source>
</evidence>
<comment type="subcellular location">
    <subcellularLocation>
        <location evidence="1 9">Cell membrane</location>
        <topology evidence="1 9">Multi-pass membrane protein</topology>
    </subcellularLocation>
</comment>
<dbReference type="Gene3D" id="3.30.70.3220">
    <property type="match status" value="1"/>
</dbReference>
<feature type="transmembrane region" description="Helical" evidence="9">
    <location>
        <begin position="489"/>
        <end position="513"/>
    </location>
</feature>
<dbReference type="FunFam" id="1.20.1640.10:FF:000004">
    <property type="entry name" value="Protein translocase subunit SecD"/>
    <property type="match status" value="1"/>
</dbReference>
<organism evidence="13 14">
    <name type="scientific">Candidatus Coatesbacteria bacterium RBG_13_66_14</name>
    <dbReference type="NCBI Taxonomy" id="1817816"/>
    <lineage>
        <taxon>Bacteria</taxon>
        <taxon>Candidatus Coatesiibacteriota</taxon>
    </lineage>
</organism>
<feature type="domain" description="Protein translocase subunit SecDF P1" evidence="11">
    <location>
        <begin position="77"/>
        <end position="134"/>
    </location>
</feature>
<evidence type="ECO:0000256" key="5">
    <source>
        <dbReference type="ARBA" id="ARBA00022927"/>
    </source>
</evidence>
<feature type="transmembrane region" description="Helical" evidence="9">
    <location>
        <begin position="406"/>
        <end position="425"/>
    </location>
</feature>
<accession>A0A1F5FB44</accession>